<dbReference type="EMBL" id="JACVXD010000002">
    <property type="protein sequence ID" value="MBD0823724.1"/>
    <property type="molecule type" value="Genomic_DNA"/>
</dbReference>
<evidence type="ECO:0000256" key="1">
    <source>
        <dbReference type="ARBA" id="ARBA00008668"/>
    </source>
</evidence>
<dbReference type="Proteomes" id="UP000621516">
    <property type="component" value="Unassembled WGS sequence"/>
</dbReference>
<organism evidence="5 6">
    <name type="scientific">Aestuariibaculum marinum</name>
    <dbReference type="NCBI Taxonomy" id="2683592"/>
    <lineage>
        <taxon>Bacteria</taxon>
        <taxon>Pseudomonadati</taxon>
        <taxon>Bacteroidota</taxon>
        <taxon>Flavobacteriia</taxon>
        <taxon>Flavobacteriales</taxon>
        <taxon>Flavobacteriaceae</taxon>
    </lineage>
</organism>
<proteinExistence type="inferred from homology"/>
<dbReference type="SUPFAM" id="SSF52266">
    <property type="entry name" value="SGNH hydrolase"/>
    <property type="match status" value="1"/>
</dbReference>
<dbReference type="Gene3D" id="3.40.50.1110">
    <property type="entry name" value="SGNH hydrolase"/>
    <property type="match status" value="1"/>
</dbReference>
<dbReference type="GO" id="GO:0016788">
    <property type="term" value="F:hydrolase activity, acting on ester bonds"/>
    <property type="evidence" value="ECO:0007669"/>
    <property type="project" value="UniProtKB-ARBA"/>
</dbReference>
<sequence length="434" mass="48937">MIHHKTNLLNLLFLLVTLYTTAQSNLNKSFSFGTKNTSDNTVNISEATIYNEATGYGFDFNTANNTKFTKQALTSKSSVYFSIKLPEGFYKVDLVLGDKKCSETTVKAESRRLMIKELQVEKKDTVHYSFTVNVRTPKIDNNSSIRIKDRDKRQLNWDDKLTLEFSGSPAIQNISITPVSNITTIFLAGDSTVTDQDVEPWASWGQFFTNYLSADVVVANYAESGSSLSAFKAVKRLDKILSLMKSGDYLFIEFAHNDEKQKGDGIGPWESYTNYLKEYITKAREKGGIPILCTPTQRRAFNADGTLKTTHGDFPAAMRKVAKDMNVPLIDITKMTTDMYESWGDEPSRQAFVQYPANTFPGQSKKLEDNTHFNSFGANEIAKCVVQGIKDLHLDLQKHLRPNIPEYNPKKPNVISNWTLPTSTRFEIKKPDGN</sequence>
<evidence type="ECO:0000259" key="4">
    <source>
        <dbReference type="Pfam" id="PF13472"/>
    </source>
</evidence>
<evidence type="ECO:0000256" key="2">
    <source>
        <dbReference type="ARBA" id="ARBA00022801"/>
    </source>
</evidence>
<dbReference type="Pfam" id="PF13472">
    <property type="entry name" value="Lipase_GDSL_2"/>
    <property type="match status" value="1"/>
</dbReference>
<dbReference type="PANTHER" id="PTHR43695:SF1">
    <property type="entry name" value="RHAMNOGALACTURONAN ACETYLESTERASE"/>
    <property type="match status" value="1"/>
</dbReference>
<keyword evidence="3" id="KW-0732">Signal</keyword>
<comment type="caution">
    <text evidence="5">The sequence shown here is derived from an EMBL/GenBank/DDBJ whole genome shotgun (WGS) entry which is preliminary data.</text>
</comment>
<dbReference type="PANTHER" id="PTHR43695">
    <property type="entry name" value="PUTATIVE (AFU_ORTHOLOGUE AFUA_2G17250)-RELATED"/>
    <property type="match status" value="1"/>
</dbReference>
<dbReference type="InterPro" id="IPR037459">
    <property type="entry name" value="RhgT-like"/>
</dbReference>
<dbReference type="CDD" id="cd01821">
    <property type="entry name" value="Rhamnogalacturan_acetylesterase_like"/>
    <property type="match status" value="1"/>
</dbReference>
<dbReference type="InterPro" id="IPR013830">
    <property type="entry name" value="SGNH_hydro"/>
</dbReference>
<reference evidence="5 6" key="1">
    <citation type="journal article" date="2018" name="J. Microbiol.">
        <title>Aestuariibaculum marinum sp. nov., a marine bacterium isolated from seawater in South Korea.</title>
        <authorList>
            <person name="Choi J."/>
            <person name="Lee D."/>
            <person name="Jang J.H."/>
            <person name="Cha S."/>
            <person name="Seo T."/>
        </authorList>
    </citation>
    <scope>NUCLEOTIDE SEQUENCE [LARGE SCALE GENOMIC DNA]</scope>
    <source>
        <strain evidence="5 6">IP7</strain>
    </source>
</reference>
<evidence type="ECO:0000313" key="5">
    <source>
        <dbReference type="EMBL" id="MBD0823724.1"/>
    </source>
</evidence>
<dbReference type="InterPro" id="IPR036514">
    <property type="entry name" value="SGNH_hydro_sf"/>
</dbReference>
<dbReference type="SUPFAM" id="SSF49785">
    <property type="entry name" value="Galactose-binding domain-like"/>
    <property type="match status" value="1"/>
</dbReference>
<accession>A0A8J6U5E8</accession>
<dbReference type="AlphaFoldDB" id="A0A8J6U5E8"/>
<keyword evidence="2" id="KW-0378">Hydrolase</keyword>
<keyword evidence="6" id="KW-1185">Reference proteome</keyword>
<protein>
    <submittedName>
        <fullName evidence="5">Rhamnogalacturonan acetylesterase</fullName>
    </submittedName>
</protein>
<dbReference type="Gene3D" id="2.60.120.430">
    <property type="entry name" value="Galactose-binding lectin"/>
    <property type="match status" value="1"/>
</dbReference>
<feature type="signal peptide" evidence="3">
    <location>
        <begin position="1"/>
        <end position="22"/>
    </location>
</feature>
<dbReference type="RefSeq" id="WP_188223013.1">
    <property type="nucleotide sequence ID" value="NZ_JACVXD010000002.1"/>
</dbReference>
<feature type="domain" description="SGNH hydrolase-type esterase" evidence="4">
    <location>
        <begin position="189"/>
        <end position="343"/>
    </location>
</feature>
<evidence type="ECO:0000256" key="3">
    <source>
        <dbReference type="SAM" id="SignalP"/>
    </source>
</evidence>
<name>A0A8J6U5E8_9FLAO</name>
<comment type="similarity">
    <text evidence="1">Belongs to the 'GDSL' lipolytic enzyme family.</text>
</comment>
<gene>
    <name evidence="5" type="ORF">ICJ85_06795</name>
</gene>
<dbReference type="InterPro" id="IPR008979">
    <property type="entry name" value="Galactose-bd-like_sf"/>
</dbReference>
<evidence type="ECO:0000313" key="6">
    <source>
        <dbReference type="Proteomes" id="UP000621516"/>
    </source>
</evidence>
<feature type="chain" id="PRO_5035151326" evidence="3">
    <location>
        <begin position="23"/>
        <end position="434"/>
    </location>
</feature>